<dbReference type="InterPro" id="IPR001647">
    <property type="entry name" value="HTH_TetR"/>
</dbReference>
<keyword evidence="5" id="KW-1185">Reference proteome</keyword>
<feature type="DNA-binding region" description="H-T-H motif" evidence="2">
    <location>
        <begin position="31"/>
        <end position="50"/>
    </location>
</feature>
<feature type="domain" description="HTH tetR-type" evidence="3">
    <location>
        <begin position="8"/>
        <end position="68"/>
    </location>
</feature>
<sequence length="197" mass="22495">MPKIVDHNKQKEKLAVATWRVIRRDGLERASLRNIAKEAGLSVGSMRHYFSTQSELLAFSMQLVSDRVCDRLQSFVPSGNLMEDVLHVLCEMLPIDEERSTEMEVWFAFTSKALVDPTLQALSLYVYDDMKGFIAKKVEQLIEQHSAGSRLDVNLETERLFALIDGLAIHAIMHPERLVPEQARAVLIYHLQSIFKL</sequence>
<dbReference type="Pfam" id="PF13977">
    <property type="entry name" value="TetR_C_6"/>
    <property type="match status" value="1"/>
</dbReference>
<accession>A0ABN7U0C6</accession>
<dbReference type="Pfam" id="PF00440">
    <property type="entry name" value="TetR_N"/>
    <property type="match status" value="1"/>
</dbReference>
<organism evidence="4 5">
    <name type="scientific">Paenibacillus allorhizosphaerae</name>
    <dbReference type="NCBI Taxonomy" id="2849866"/>
    <lineage>
        <taxon>Bacteria</taxon>
        <taxon>Bacillati</taxon>
        <taxon>Bacillota</taxon>
        <taxon>Bacilli</taxon>
        <taxon>Bacillales</taxon>
        <taxon>Paenibacillaceae</taxon>
        <taxon>Paenibacillus</taxon>
    </lineage>
</organism>
<comment type="caution">
    <text evidence="4">The sequence shown here is derived from an EMBL/GenBank/DDBJ whole genome shotgun (WGS) entry which is preliminary data.</text>
</comment>
<evidence type="ECO:0000313" key="4">
    <source>
        <dbReference type="EMBL" id="CAG7659021.1"/>
    </source>
</evidence>
<dbReference type="InterPro" id="IPR039538">
    <property type="entry name" value="BetI_C"/>
</dbReference>
<evidence type="ECO:0000259" key="3">
    <source>
        <dbReference type="PROSITE" id="PS50977"/>
    </source>
</evidence>
<dbReference type="PROSITE" id="PS50977">
    <property type="entry name" value="HTH_TETR_2"/>
    <property type="match status" value="1"/>
</dbReference>
<evidence type="ECO:0000256" key="1">
    <source>
        <dbReference type="ARBA" id="ARBA00023125"/>
    </source>
</evidence>
<reference evidence="4 5" key="1">
    <citation type="submission" date="2021-06" db="EMBL/GenBank/DDBJ databases">
        <authorList>
            <person name="Criscuolo A."/>
        </authorList>
    </citation>
    <scope>NUCLEOTIDE SEQUENCE [LARGE SCALE GENOMIC DNA]</scope>
    <source>
        <strain evidence="5">CIP 111802</strain>
    </source>
</reference>
<dbReference type="Proteomes" id="UP000730618">
    <property type="component" value="Unassembled WGS sequence"/>
</dbReference>
<dbReference type="RefSeq" id="WP_218103391.1">
    <property type="nucleotide sequence ID" value="NZ_CAJVCE010000054.1"/>
</dbReference>
<name>A0ABN7U0C6_9BACL</name>
<gene>
    <name evidence="4" type="primary">betI_8</name>
    <name evidence="4" type="ORF">PAECIP111802_07275</name>
</gene>
<dbReference type="PANTHER" id="PTHR30055:SF226">
    <property type="entry name" value="HTH-TYPE TRANSCRIPTIONAL REGULATOR PKSA"/>
    <property type="match status" value="1"/>
</dbReference>
<keyword evidence="1 2" id="KW-0238">DNA-binding</keyword>
<dbReference type="PROSITE" id="PS01081">
    <property type="entry name" value="HTH_TETR_1"/>
    <property type="match status" value="1"/>
</dbReference>
<evidence type="ECO:0000256" key="2">
    <source>
        <dbReference type="PROSITE-ProRule" id="PRU00335"/>
    </source>
</evidence>
<dbReference type="EMBL" id="CAJVCE010000054">
    <property type="protein sequence ID" value="CAG7659021.1"/>
    <property type="molecule type" value="Genomic_DNA"/>
</dbReference>
<dbReference type="InterPro" id="IPR050109">
    <property type="entry name" value="HTH-type_TetR-like_transc_reg"/>
</dbReference>
<dbReference type="PANTHER" id="PTHR30055">
    <property type="entry name" value="HTH-TYPE TRANSCRIPTIONAL REGULATOR RUTR"/>
    <property type="match status" value="1"/>
</dbReference>
<proteinExistence type="predicted"/>
<evidence type="ECO:0000313" key="5">
    <source>
        <dbReference type="Proteomes" id="UP000730618"/>
    </source>
</evidence>
<protein>
    <submittedName>
        <fullName evidence="4">HTH-type transcriptional regulator BetI</fullName>
    </submittedName>
</protein>
<dbReference type="InterPro" id="IPR023772">
    <property type="entry name" value="DNA-bd_HTH_TetR-type_CS"/>
</dbReference>